<gene>
    <name evidence="3" type="ORF">Pla111_15950</name>
</gene>
<comment type="caution">
    <text evidence="3">The sequence shown here is derived from an EMBL/GenBank/DDBJ whole genome shotgun (WGS) entry which is preliminary data.</text>
</comment>
<organism evidence="3 4">
    <name type="scientific">Botrimarina hoheduenensis</name>
    <dbReference type="NCBI Taxonomy" id="2528000"/>
    <lineage>
        <taxon>Bacteria</taxon>
        <taxon>Pseudomonadati</taxon>
        <taxon>Planctomycetota</taxon>
        <taxon>Planctomycetia</taxon>
        <taxon>Pirellulales</taxon>
        <taxon>Lacipirellulaceae</taxon>
        <taxon>Botrimarina</taxon>
    </lineage>
</organism>
<sequence>MNETYGDPLVRFTRRLRRAVESAFVGEPVSNQRAEEAEGLLSWSRRMLPRHFAKPPSAMHRWLANRLDEIPASGGAKINLLGPRGGAKSTIGTLAHVLRAALEGAEPYIWIVSDTKDQAQSHLENVKTELLENEQLAAAYPRRVGRGSRWTVGGIELRGGTVIEAYGTGQRIRGRRRRAHRPTLIICDDLENEVQAASPHQRSSSYAWFHGTLLKAGTRRTSIVNLATALHRDALAMRLHRTAGWRSRLFRSVVSWPTNVALWDRWEALYCDLDRPHAGTEAKRFYDANRLAMHAGAEVLWPEEEDLYTLMRMRVESGRPAFEREKQNSPVDPERCEWPEAYFGEEVWFDDWPTDLRLRTIALDPSKGRDARQGDYSAIVMLGVDSQGRLLVDADLARRPTPQMVADAVAHCQRFRPDAFGVESNQWQQLLAGEFIAEFHRQGLLGVVPSEMHNYTSKPMRIRRLGPYLSQRRIRFRRGSPGAELLLDQLRDFPLGDHDDGPDALEMALRLAEDLWRRETSAN</sequence>
<proteinExistence type="predicted"/>
<dbReference type="AlphaFoldDB" id="A0A5C5W8Z2"/>
<name>A0A5C5W8Z2_9BACT</name>
<dbReference type="InterPro" id="IPR035421">
    <property type="entry name" value="Terminase_6C"/>
</dbReference>
<evidence type="ECO:0000256" key="1">
    <source>
        <dbReference type="ARBA" id="ARBA00022612"/>
    </source>
</evidence>
<protein>
    <submittedName>
        <fullName evidence="3">Terminase-like family protein</fullName>
    </submittedName>
</protein>
<feature type="domain" description="Terminase large subunit gp17-like C-terminal" evidence="2">
    <location>
        <begin position="361"/>
        <end position="509"/>
    </location>
</feature>
<dbReference type="EMBL" id="SJPH01000003">
    <property type="protein sequence ID" value="TWT46499.1"/>
    <property type="molecule type" value="Genomic_DNA"/>
</dbReference>
<evidence type="ECO:0000313" key="3">
    <source>
        <dbReference type="EMBL" id="TWT46499.1"/>
    </source>
</evidence>
<dbReference type="Gene3D" id="3.30.420.240">
    <property type="match status" value="1"/>
</dbReference>
<accession>A0A5C5W8Z2</accession>
<reference evidence="3 4" key="1">
    <citation type="submission" date="2019-02" db="EMBL/GenBank/DDBJ databases">
        <title>Deep-cultivation of Planctomycetes and their phenomic and genomic characterization uncovers novel biology.</title>
        <authorList>
            <person name="Wiegand S."/>
            <person name="Jogler M."/>
            <person name="Boedeker C."/>
            <person name="Pinto D."/>
            <person name="Vollmers J."/>
            <person name="Rivas-Marin E."/>
            <person name="Kohn T."/>
            <person name="Peeters S.H."/>
            <person name="Heuer A."/>
            <person name="Rast P."/>
            <person name="Oberbeckmann S."/>
            <person name="Bunk B."/>
            <person name="Jeske O."/>
            <person name="Meyerdierks A."/>
            <person name="Storesund J.E."/>
            <person name="Kallscheuer N."/>
            <person name="Luecker S."/>
            <person name="Lage O.M."/>
            <person name="Pohl T."/>
            <person name="Merkel B.J."/>
            <person name="Hornburger P."/>
            <person name="Mueller R.-W."/>
            <person name="Bruemmer F."/>
            <person name="Labrenz M."/>
            <person name="Spormann A.M."/>
            <person name="Op Den Camp H."/>
            <person name="Overmann J."/>
            <person name="Amann R."/>
            <person name="Jetten M.S.M."/>
            <person name="Mascher T."/>
            <person name="Medema M.H."/>
            <person name="Devos D.P."/>
            <person name="Kaster A.-K."/>
            <person name="Ovreas L."/>
            <person name="Rohde M."/>
            <person name="Galperin M.Y."/>
            <person name="Jogler C."/>
        </authorList>
    </citation>
    <scope>NUCLEOTIDE SEQUENCE [LARGE SCALE GENOMIC DNA]</scope>
    <source>
        <strain evidence="3 4">Pla111</strain>
    </source>
</reference>
<evidence type="ECO:0000259" key="2">
    <source>
        <dbReference type="Pfam" id="PF17289"/>
    </source>
</evidence>
<dbReference type="RefSeq" id="WP_197524857.1">
    <property type="nucleotide sequence ID" value="NZ_SJPH01000003.1"/>
</dbReference>
<keyword evidence="4" id="KW-1185">Reference proteome</keyword>
<evidence type="ECO:0000313" key="4">
    <source>
        <dbReference type="Proteomes" id="UP000318995"/>
    </source>
</evidence>
<dbReference type="InterPro" id="IPR027417">
    <property type="entry name" value="P-loop_NTPase"/>
</dbReference>
<dbReference type="Proteomes" id="UP000318995">
    <property type="component" value="Unassembled WGS sequence"/>
</dbReference>
<dbReference type="Pfam" id="PF17289">
    <property type="entry name" value="Terminase_6C"/>
    <property type="match status" value="1"/>
</dbReference>
<dbReference type="Gene3D" id="3.40.50.300">
    <property type="entry name" value="P-loop containing nucleotide triphosphate hydrolases"/>
    <property type="match status" value="1"/>
</dbReference>
<keyword evidence="1" id="KW-1188">Viral release from host cell</keyword>